<dbReference type="InterPro" id="IPR002347">
    <property type="entry name" value="SDR_fam"/>
</dbReference>
<dbReference type="CDD" id="cd05327">
    <property type="entry name" value="retinol-DH_like_SDR_c_like"/>
    <property type="match status" value="1"/>
</dbReference>
<comment type="similarity">
    <text evidence="1 3">Belongs to the short-chain dehydrogenases/reductases (SDR) family.</text>
</comment>
<evidence type="ECO:0000256" key="2">
    <source>
        <dbReference type="ARBA" id="ARBA00023002"/>
    </source>
</evidence>
<dbReference type="PANTHER" id="PTHR24320:SF148">
    <property type="entry name" value="NAD(P)-BINDING ROSSMANN-FOLD SUPERFAMILY PROTEIN"/>
    <property type="match status" value="1"/>
</dbReference>
<dbReference type="NCBIfam" id="NF004846">
    <property type="entry name" value="PRK06197.1"/>
    <property type="match status" value="1"/>
</dbReference>
<dbReference type="AlphaFoldDB" id="A0A6J4M4U3"/>
<dbReference type="PRINTS" id="PR00081">
    <property type="entry name" value="GDHRDH"/>
</dbReference>
<proteinExistence type="inferred from homology"/>
<dbReference type="EMBL" id="CADCUJ010000059">
    <property type="protein sequence ID" value="CAA9350005.1"/>
    <property type="molecule type" value="Genomic_DNA"/>
</dbReference>
<dbReference type="PRINTS" id="PR00080">
    <property type="entry name" value="SDRFAMILY"/>
</dbReference>
<sequence length="310" mass="32431">MSSTAWTVDDMPDLAGKRALVTGVTAGLGKCTALELARRGAEVVMAARDESRLGKTVVEVRGALPEAQVQPLVLDLADLSSVRRASDEVAAYGSIDVLVNNAGVMATPKRRTVDGFELQLGTNHLGPFAFTGLVFPQLVASGDARVVTVSSIAHQLARSVPLGDPREPHRRYRKWGAYAESKLANLLFAFELDRRARTRGLPVVSVAAHPGYASTDLVKGDRLGGGRRPAGTMIEAVTRLLGQSAAQGALPQLMAATAPGLPGGSYLGPSGPGEVRGLPVVVGTTSAARDEELAAKLWALSEQATGVHFP</sequence>
<name>A0A6J4M4U3_9ACTN</name>
<protein>
    <submittedName>
        <fullName evidence="4">Probable oxidoreductase/Short-chain dehydrogenase</fullName>
    </submittedName>
</protein>
<dbReference type="GO" id="GO:0016491">
    <property type="term" value="F:oxidoreductase activity"/>
    <property type="evidence" value="ECO:0007669"/>
    <property type="project" value="UniProtKB-KW"/>
</dbReference>
<dbReference type="SUPFAM" id="SSF51735">
    <property type="entry name" value="NAD(P)-binding Rossmann-fold domains"/>
    <property type="match status" value="1"/>
</dbReference>
<gene>
    <name evidence="4" type="ORF">AVDCRST_MAG72-1385</name>
</gene>
<keyword evidence="2" id="KW-0560">Oxidoreductase</keyword>
<dbReference type="Pfam" id="PF00106">
    <property type="entry name" value="adh_short"/>
    <property type="match status" value="1"/>
</dbReference>
<accession>A0A6J4M4U3</accession>
<reference evidence="4" key="1">
    <citation type="submission" date="2020-02" db="EMBL/GenBank/DDBJ databases">
        <authorList>
            <person name="Meier V. D."/>
        </authorList>
    </citation>
    <scope>NUCLEOTIDE SEQUENCE</scope>
    <source>
        <strain evidence="4">AVDCRST_MAG72</strain>
    </source>
</reference>
<dbReference type="PANTHER" id="PTHR24320">
    <property type="entry name" value="RETINOL DEHYDROGENASE"/>
    <property type="match status" value="1"/>
</dbReference>
<organism evidence="4">
    <name type="scientific">uncultured Nocardioidaceae bacterium</name>
    <dbReference type="NCBI Taxonomy" id="253824"/>
    <lineage>
        <taxon>Bacteria</taxon>
        <taxon>Bacillati</taxon>
        <taxon>Actinomycetota</taxon>
        <taxon>Actinomycetes</taxon>
        <taxon>Propionibacteriales</taxon>
        <taxon>Nocardioidaceae</taxon>
        <taxon>environmental samples</taxon>
    </lineage>
</organism>
<dbReference type="InterPro" id="IPR036291">
    <property type="entry name" value="NAD(P)-bd_dom_sf"/>
</dbReference>
<dbReference type="Gene3D" id="3.40.50.720">
    <property type="entry name" value="NAD(P)-binding Rossmann-like Domain"/>
    <property type="match status" value="1"/>
</dbReference>
<evidence type="ECO:0000256" key="3">
    <source>
        <dbReference type="RuleBase" id="RU000363"/>
    </source>
</evidence>
<evidence type="ECO:0000256" key="1">
    <source>
        <dbReference type="ARBA" id="ARBA00006484"/>
    </source>
</evidence>
<evidence type="ECO:0000313" key="4">
    <source>
        <dbReference type="EMBL" id="CAA9350005.1"/>
    </source>
</evidence>